<dbReference type="HAMAP" id="MF_01902">
    <property type="entry name" value="DNApol_error_prone"/>
    <property type="match status" value="1"/>
</dbReference>
<dbReference type="GO" id="GO:0006260">
    <property type="term" value="P:DNA replication"/>
    <property type="evidence" value="ECO:0007669"/>
    <property type="project" value="UniProtKB-KW"/>
</dbReference>
<dbReference type="Pfam" id="PF07733">
    <property type="entry name" value="DNA_pol3_alpha"/>
    <property type="match status" value="1"/>
</dbReference>
<organism evidence="15 16">
    <name type="scientific">Permianibacter aggregans</name>
    <dbReference type="NCBI Taxonomy" id="1510150"/>
    <lineage>
        <taxon>Bacteria</taxon>
        <taxon>Pseudomonadati</taxon>
        <taxon>Pseudomonadota</taxon>
        <taxon>Gammaproteobacteria</taxon>
        <taxon>Pseudomonadales</taxon>
        <taxon>Pseudomonadaceae</taxon>
        <taxon>Permianibacter</taxon>
    </lineage>
</organism>
<dbReference type="GO" id="GO:0003676">
    <property type="term" value="F:nucleic acid binding"/>
    <property type="evidence" value="ECO:0007669"/>
    <property type="project" value="InterPro"/>
</dbReference>
<protein>
    <recommendedName>
        <fullName evidence="4 13">Error-prone DNA polymerase</fullName>
        <ecNumber evidence="3 13">2.7.7.7</ecNumber>
    </recommendedName>
</protein>
<dbReference type="GO" id="GO:0005737">
    <property type="term" value="C:cytoplasm"/>
    <property type="evidence" value="ECO:0007669"/>
    <property type="project" value="UniProtKB-SubCell"/>
</dbReference>
<keyword evidence="10 13" id="KW-0239">DNA-directed DNA polymerase</keyword>
<dbReference type="InterPro" id="IPR016195">
    <property type="entry name" value="Pol/histidinol_Pase-like"/>
</dbReference>
<comment type="subcellular location">
    <subcellularLocation>
        <location evidence="1 13">Cytoplasm</location>
    </subcellularLocation>
</comment>
<dbReference type="Pfam" id="PF17657">
    <property type="entry name" value="DNA_pol3_finger"/>
    <property type="match status" value="1"/>
</dbReference>
<dbReference type="CDD" id="cd07434">
    <property type="entry name" value="PHP_PolIIIA_DnaE2"/>
    <property type="match status" value="1"/>
</dbReference>
<dbReference type="InterPro" id="IPR004013">
    <property type="entry name" value="PHP_dom"/>
</dbReference>
<dbReference type="InterPro" id="IPR023073">
    <property type="entry name" value="DnaE2"/>
</dbReference>
<dbReference type="PANTHER" id="PTHR32294">
    <property type="entry name" value="DNA POLYMERASE III SUBUNIT ALPHA"/>
    <property type="match status" value="1"/>
</dbReference>
<dbReference type="PANTHER" id="PTHR32294:SF4">
    <property type="entry name" value="ERROR-PRONE DNA POLYMERASE"/>
    <property type="match status" value="1"/>
</dbReference>
<evidence type="ECO:0000259" key="14">
    <source>
        <dbReference type="SMART" id="SM00481"/>
    </source>
</evidence>
<dbReference type="SUPFAM" id="SSF89550">
    <property type="entry name" value="PHP domain-like"/>
    <property type="match status" value="1"/>
</dbReference>
<name>A0A4R6UVQ2_9GAMM</name>
<evidence type="ECO:0000256" key="4">
    <source>
        <dbReference type="ARBA" id="ARBA00017273"/>
    </source>
</evidence>
<keyword evidence="6 13" id="KW-0808">Transferase</keyword>
<dbReference type="Proteomes" id="UP000295375">
    <property type="component" value="Unassembled WGS sequence"/>
</dbReference>
<keyword evidence="9 13" id="KW-0227">DNA damage</keyword>
<dbReference type="NCBIfam" id="NF004225">
    <property type="entry name" value="PRK05672.1"/>
    <property type="match status" value="1"/>
</dbReference>
<proteinExistence type="inferred from homology"/>
<dbReference type="CDD" id="cd04485">
    <property type="entry name" value="DnaE_OBF"/>
    <property type="match status" value="1"/>
</dbReference>
<evidence type="ECO:0000256" key="5">
    <source>
        <dbReference type="ARBA" id="ARBA00022490"/>
    </source>
</evidence>
<dbReference type="InterPro" id="IPR003141">
    <property type="entry name" value="Pol/His_phosphatase_N"/>
</dbReference>
<feature type="domain" description="Polymerase/histidinol phosphatase N-terminal" evidence="14">
    <location>
        <begin position="15"/>
        <end position="82"/>
    </location>
</feature>
<dbReference type="Gene3D" id="1.10.150.870">
    <property type="match status" value="1"/>
</dbReference>
<evidence type="ECO:0000256" key="6">
    <source>
        <dbReference type="ARBA" id="ARBA00022679"/>
    </source>
</evidence>
<dbReference type="Pfam" id="PF02811">
    <property type="entry name" value="PHP"/>
    <property type="match status" value="1"/>
</dbReference>
<dbReference type="EMBL" id="SNYM01000002">
    <property type="protein sequence ID" value="TDQ50346.1"/>
    <property type="molecule type" value="Genomic_DNA"/>
</dbReference>
<evidence type="ECO:0000256" key="12">
    <source>
        <dbReference type="ARBA" id="ARBA00049244"/>
    </source>
</evidence>
<accession>A0A4R6UVQ2</accession>
<comment type="caution">
    <text evidence="15">The sequence shown here is derived from an EMBL/GenBank/DDBJ whole genome shotgun (WGS) entry which is preliminary data.</text>
</comment>
<dbReference type="GO" id="GO:0008408">
    <property type="term" value="F:3'-5' exonuclease activity"/>
    <property type="evidence" value="ECO:0007669"/>
    <property type="project" value="InterPro"/>
</dbReference>
<dbReference type="EC" id="2.7.7.7" evidence="3 13"/>
<evidence type="ECO:0000256" key="11">
    <source>
        <dbReference type="ARBA" id="ARBA00023204"/>
    </source>
</evidence>
<evidence type="ECO:0000256" key="8">
    <source>
        <dbReference type="ARBA" id="ARBA00022705"/>
    </source>
</evidence>
<evidence type="ECO:0000256" key="2">
    <source>
        <dbReference type="ARBA" id="ARBA00007391"/>
    </source>
</evidence>
<comment type="catalytic activity">
    <reaction evidence="12 13">
        <text>DNA(n) + a 2'-deoxyribonucleoside 5'-triphosphate = DNA(n+1) + diphosphate</text>
        <dbReference type="Rhea" id="RHEA:22508"/>
        <dbReference type="Rhea" id="RHEA-COMP:17339"/>
        <dbReference type="Rhea" id="RHEA-COMP:17340"/>
        <dbReference type="ChEBI" id="CHEBI:33019"/>
        <dbReference type="ChEBI" id="CHEBI:61560"/>
        <dbReference type="ChEBI" id="CHEBI:173112"/>
        <dbReference type="EC" id="2.7.7.7"/>
    </reaction>
</comment>
<evidence type="ECO:0000256" key="1">
    <source>
        <dbReference type="ARBA" id="ARBA00004496"/>
    </source>
</evidence>
<dbReference type="NCBIfam" id="TIGR00594">
    <property type="entry name" value="polc"/>
    <property type="match status" value="1"/>
</dbReference>
<dbReference type="InterPro" id="IPR004805">
    <property type="entry name" value="DnaE2/DnaE/PolC"/>
</dbReference>
<dbReference type="Gene3D" id="3.20.20.140">
    <property type="entry name" value="Metal-dependent hydrolases"/>
    <property type="match status" value="1"/>
</dbReference>
<dbReference type="AlphaFoldDB" id="A0A4R6UVQ2"/>
<reference evidence="15 16" key="1">
    <citation type="submission" date="2019-03" db="EMBL/GenBank/DDBJ databases">
        <title>Genomic Encyclopedia of Type Strains, Phase IV (KMG-IV): sequencing the most valuable type-strain genomes for metagenomic binning, comparative biology and taxonomic classification.</title>
        <authorList>
            <person name="Goeker M."/>
        </authorList>
    </citation>
    <scope>NUCLEOTIDE SEQUENCE [LARGE SCALE GENOMIC DNA]</scope>
    <source>
        <strain evidence="15 16">DSM 103792</strain>
    </source>
</reference>
<keyword evidence="16" id="KW-1185">Reference proteome</keyword>
<keyword evidence="7 13" id="KW-0548">Nucleotidyltransferase</keyword>
<evidence type="ECO:0000256" key="7">
    <source>
        <dbReference type="ARBA" id="ARBA00022695"/>
    </source>
</evidence>
<evidence type="ECO:0000313" key="16">
    <source>
        <dbReference type="Proteomes" id="UP000295375"/>
    </source>
</evidence>
<dbReference type="SMART" id="SM00481">
    <property type="entry name" value="POLIIIAc"/>
    <property type="match status" value="1"/>
</dbReference>
<dbReference type="InterPro" id="IPR029460">
    <property type="entry name" value="DNAPol_HHH"/>
</dbReference>
<sequence>MVSTWIIRVLAMSYAELFCRSNFSFLTGASHPEELIEQAMALNYQALALTDECSLAGVVRAYAVARKTGFHFIVGSYFRSEQGLSLVILATDRDSYAQLSALITKARRRTDKGQYQLHDDDLRHAVDGCLAIWLPLQQPEDLSAQSWVQFELLKAGFPKGFWLGVSLLADGKDAIRIALAQDFQQQTGTPIVAVGDVLMHQRERLPLQQVLTAIRLGTTVEALGNRRQQNAERYLRALPELACWYPQEWLQQTLVIADQCRFSLGELKYEYPKEVVPEGKTPSEHLRELVEQGARKRWPGGIKPAVRETIEKELALVAELKYESYFLTVHDIVKFAKKENILCQGRGSAANSVICFCLEVTEVDPARIDVLFERFLSKERDEPPDIDIDFEHERREEVIQYIFDKYSRKRTALTATVISYQLRSAVRDIGKALGIELSLLEKLSNDTAWWERADGFHETLRRAGIDPRSAIVRQFLKLLAEIQGFPRHLSQHVGGFVISNRLLSELVPVENAAMKDRTVIQWNKDDIETLGLLKVDVLGLGILTAIRRTLAFMNQYSDRQWHMQDLMEEDPRVYQMLQKADTVGVFQIESRAQMSMLPRLKPKRFYDLVIEVAIVRPGPIQGGMVHPYLKRRDDPSLITGMRPELEPVLGRTLGVPIFQEQVLKLAMVAAGFSGGEADELRRAMGAWKKRGELERYQAKLVTGMRQRDYDEQFIEQLCAQIAGFGEYGFPESHAASFALLAYATSWLKCHHPAAYCAALINSQPMGFYSPSQLVQDVRRHGVTVLPVDVLHSDWDCTLERMTNGELAIRLGLRLVKSLSQETAKRIEQIERRSIKDLQQLTQRADLNRAELLLLSRAGALRSISGNRHQAHWQTLAVEENSLASEALRDEPVELPAPTEGQNLIADYAYVGLTLDNHPMQLLRERREFTGCRRAGELPALGNRAHISVAGVVTNRQRPGTASGVLFMTLEDETGNHNLVIWPDTLKRFRQACLHGYLLRVDGRLEQKDGVIHVIAGHIRMHNELLGELELSSRDFH</sequence>
<keyword evidence="11 13" id="KW-0234">DNA repair</keyword>
<dbReference type="Pfam" id="PF14579">
    <property type="entry name" value="HHH_6"/>
    <property type="match status" value="1"/>
</dbReference>
<dbReference type="Pfam" id="PF01336">
    <property type="entry name" value="tRNA_anti-codon"/>
    <property type="match status" value="1"/>
</dbReference>
<keyword evidence="5 13" id="KW-0963">Cytoplasm</keyword>
<comment type="similarity">
    <text evidence="2 13">Belongs to the DNA polymerase type-C family. DnaE2 subfamily.</text>
</comment>
<evidence type="ECO:0000256" key="10">
    <source>
        <dbReference type="ARBA" id="ARBA00022932"/>
    </source>
</evidence>
<dbReference type="InterPro" id="IPR004365">
    <property type="entry name" value="NA-bd_OB_tRNA"/>
</dbReference>
<dbReference type="GO" id="GO:0003887">
    <property type="term" value="F:DNA-directed DNA polymerase activity"/>
    <property type="evidence" value="ECO:0007669"/>
    <property type="project" value="UniProtKB-UniRule"/>
</dbReference>
<comment type="function">
    <text evidence="13">DNA polymerase involved in damage-induced mutagenesis and translesion synthesis (TLS). It is not the major replicative DNA polymerase.</text>
</comment>
<dbReference type="InterPro" id="IPR040982">
    <property type="entry name" value="DNA_pol3_finger"/>
</dbReference>
<evidence type="ECO:0000256" key="3">
    <source>
        <dbReference type="ARBA" id="ARBA00012417"/>
    </source>
</evidence>
<evidence type="ECO:0000313" key="15">
    <source>
        <dbReference type="EMBL" id="TDQ50346.1"/>
    </source>
</evidence>
<evidence type="ECO:0000256" key="13">
    <source>
        <dbReference type="HAMAP-Rule" id="MF_01902"/>
    </source>
</evidence>
<gene>
    <name evidence="13" type="primary">dnaE2</name>
    <name evidence="15" type="ORF">EV696_10226</name>
</gene>
<keyword evidence="8 13" id="KW-0235">DNA replication</keyword>
<dbReference type="InterPro" id="IPR011708">
    <property type="entry name" value="DNA_pol3_alpha_NTPase_dom"/>
</dbReference>
<dbReference type="GO" id="GO:0006281">
    <property type="term" value="P:DNA repair"/>
    <property type="evidence" value="ECO:0007669"/>
    <property type="project" value="UniProtKB-UniRule"/>
</dbReference>
<evidence type="ECO:0000256" key="9">
    <source>
        <dbReference type="ARBA" id="ARBA00022763"/>
    </source>
</evidence>